<evidence type="ECO:0000313" key="2">
    <source>
        <dbReference type="Proteomes" id="UP001140949"/>
    </source>
</evidence>
<dbReference type="Proteomes" id="UP001140949">
    <property type="component" value="Unassembled WGS sequence"/>
</dbReference>
<organism evidence="1 2">
    <name type="scientific">Iris pallida</name>
    <name type="common">Sweet iris</name>
    <dbReference type="NCBI Taxonomy" id="29817"/>
    <lineage>
        <taxon>Eukaryota</taxon>
        <taxon>Viridiplantae</taxon>
        <taxon>Streptophyta</taxon>
        <taxon>Embryophyta</taxon>
        <taxon>Tracheophyta</taxon>
        <taxon>Spermatophyta</taxon>
        <taxon>Magnoliopsida</taxon>
        <taxon>Liliopsida</taxon>
        <taxon>Asparagales</taxon>
        <taxon>Iridaceae</taxon>
        <taxon>Iridoideae</taxon>
        <taxon>Irideae</taxon>
        <taxon>Iris</taxon>
    </lineage>
</organism>
<comment type="caution">
    <text evidence="1">The sequence shown here is derived from an EMBL/GenBank/DDBJ whole genome shotgun (WGS) entry which is preliminary data.</text>
</comment>
<gene>
    <name evidence="1" type="ORF">M6B38_295215</name>
</gene>
<accession>A0AAX6HS96</accession>
<dbReference type="EMBL" id="JANAVB010006800">
    <property type="protein sequence ID" value="KAJ6843949.1"/>
    <property type="molecule type" value="Genomic_DNA"/>
</dbReference>
<evidence type="ECO:0000313" key="1">
    <source>
        <dbReference type="EMBL" id="KAJ6843949.1"/>
    </source>
</evidence>
<protein>
    <submittedName>
        <fullName evidence="1">Geraniol 8-hydroxylase</fullName>
    </submittedName>
</protein>
<reference evidence="1" key="1">
    <citation type="journal article" date="2023" name="GigaByte">
        <title>Genome assembly of the bearded iris, Iris pallida Lam.</title>
        <authorList>
            <person name="Bruccoleri R.E."/>
            <person name="Oakeley E.J."/>
            <person name="Faust A.M.E."/>
            <person name="Altorfer M."/>
            <person name="Dessus-Babus S."/>
            <person name="Burckhardt D."/>
            <person name="Oertli M."/>
            <person name="Naumann U."/>
            <person name="Petersen F."/>
            <person name="Wong J."/>
        </authorList>
    </citation>
    <scope>NUCLEOTIDE SEQUENCE</scope>
    <source>
        <strain evidence="1">GSM-AAB239-AS_SAM_17_03QT</strain>
    </source>
</reference>
<keyword evidence="2" id="KW-1185">Reference proteome</keyword>
<reference evidence="1" key="2">
    <citation type="submission" date="2023-04" db="EMBL/GenBank/DDBJ databases">
        <authorList>
            <person name="Bruccoleri R.E."/>
            <person name="Oakeley E.J."/>
            <person name="Faust A.-M."/>
            <person name="Dessus-Babus S."/>
            <person name="Altorfer M."/>
            <person name="Burckhardt D."/>
            <person name="Oertli M."/>
            <person name="Naumann U."/>
            <person name="Petersen F."/>
            <person name="Wong J."/>
        </authorList>
    </citation>
    <scope>NUCLEOTIDE SEQUENCE</scope>
    <source>
        <strain evidence="1">GSM-AAB239-AS_SAM_17_03QT</strain>
        <tissue evidence="1">Leaf</tissue>
    </source>
</reference>
<sequence length="61" mass="7121">MYITILFQIFVFNLHDIYWFLTRIKLRMVLLDNLAGSSIPLPSNSNNISSKSFLCIPMPSW</sequence>
<proteinExistence type="predicted"/>
<name>A0AAX6HS96_IRIPA</name>
<dbReference type="AlphaFoldDB" id="A0AAX6HS96"/>